<dbReference type="SFLD" id="SFLDG00358">
    <property type="entry name" value="Main_(cytGST)"/>
    <property type="match status" value="1"/>
</dbReference>
<dbReference type="PROSITE" id="PS50404">
    <property type="entry name" value="GST_NTER"/>
    <property type="match status" value="1"/>
</dbReference>
<dbReference type="InterPro" id="IPR036282">
    <property type="entry name" value="Glutathione-S-Trfase_C_sf"/>
</dbReference>
<dbReference type="Pfam" id="PF13417">
    <property type="entry name" value="GST_N_3"/>
    <property type="match status" value="1"/>
</dbReference>
<protein>
    <recommendedName>
        <fullName evidence="5">Glutathione S-transferase</fullName>
    </recommendedName>
</protein>
<feature type="domain" description="GST C-terminal" evidence="2">
    <location>
        <begin position="98"/>
        <end position="231"/>
    </location>
</feature>
<dbReference type="CDD" id="cd00570">
    <property type="entry name" value="GST_N_family"/>
    <property type="match status" value="1"/>
</dbReference>
<dbReference type="SUPFAM" id="SSF47616">
    <property type="entry name" value="GST C-terminal domain-like"/>
    <property type="match status" value="1"/>
</dbReference>
<proteinExistence type="predicted"/>
<dbReference type="PANTHER" id="PTHR43968">
    <property type="match status" value="1"/>
</dbReference>
<dbReference type="Gene3D" id="3.40.30.10">
    <property type="entry name" value="Glutaredoxin"/>
    <property type="match status" value="1"/>
</dbReference>
<reference evidence="3 4" key="1">
    <citation type="journal article" date="2018" name="Mol. Biol. Evol.">
        <title>Broad Genomic Sampling Reveals a Smut Pathogenic Ancestry of the Fungal Clade Ustilaginomycotina.</title>
        <authorList>
            <person name="Kijpornyongpan T."/>
            <person name="Mondo S.J."/>
            <person name="Barry K."/>
            <person name="Sandor L."/>
            <person name="Lee J."/>
            <person name="Lipzen A."/>
            <person name="Pangilinan J."/>
            <person name="LaButti K."/>
            <person name="Hainaut M."/>
            <person name="Henrissat B."/>
            <person name="Grigoriev I.V."/>
            <person name="Spatafora J.W."/>
            <person name="Aime M.C."/>
        </authorList>
    </citation>
    <scope>NUCLEOTIDE SEQUENCE [LARGE SCALE GENOMIC DNA]</scope>
    <source>
        <strain evidence="3 4">MCA 4718</strain>
    </source>
</reference>
<dbReference type="InterPro" id="IPR004045">
    <property type="entry name" value="Glutathione_S-Trfase_N"/>
</dbReference>
<dbReference type="STRING" id="1684307.A0A316U2E9"/>
<dbReference type="RefSeq" id="XP_025346154.1">
    <property type="nucleotide sequence ID" value="XM_025493098.1"/>
</dbReference>
<dbReference type="PANTHER" id="PTHR43968:SF6">
    <property type="entry name" value="GLUTATHIONE S-TRANSFERASE OMEGA"/>
    <property type="match status" value="1"/>
</dbReference>
<evidence type="ECO:0000259" key="2">
    <source>
        <dbReference type="PROSITE" id="PS50405"/>
    </source>
</evidence>
<dbReference type="Gene3D" id="1.20.1050.10">
    <property type="match status" value="1"/>
</dbReference>
<dbReference type="InterPro" id="IPR050983">
    <property type="entry name" value="GST_Omega/HSP26"/>
</dbReference>
<evidence type="ECO:0000259" key="1">
    <source>
        <dbReference type="PROSITE" id="PS50404"/>
    </source>
</evidence>
<dbReference type="InterPro" id="IPR040079">
    <property type="entry name" value="Glutathione_S-Trfase"/>
</dbReference>
<dbReference type="OrthoDB" id="202840at2759"/>
<feature type="domain" description="GST N-terminal" evidence="1">
    <location>
        <begin position="4"/>
        <end position="89"/>
    </location>
</feature>
<gene>
    <name evidence="3" type="ORF">BCV69DRAFT_284597</name>
</gene>
<dbReference type="SFLD" id="SFLDS00019">
    <property type="entry name" value="Glutathione_Transferase_(cytos"/>
    <property type="match status" value="1"/>
</dbReference>
<dbReference type="GO" id="GO:0005737">
    <property type="term" value="C:cytoplasm"/>
    <property type="evidence" value="ECO:0007669"/>
    <property type="project" value="TreeGrafter"/>
</dbReference>
<accession>A0A316U2E9</accession>
<organism evidence="3 4">
    <name type="scientific">Pseudomicrostroma glucosiphilum</name>
    <dbReference type="NCBI Taxonomy" id="1684307"/>
    <lineage>
        <taxon>Eukaryota</taxon>
        <taxon>Fungi</taxon>
        <taxon>Dikarya</taxon>
        <taxon>Basidiomycota</taxon>
        <taxon>Ustilaginomycotina</taxon>
        <taxon>Exobasidiomycetes</taxon>
        <taxon>Microstromatales</taxon>
        <taxon>Microstromatales incertae sedis</taxon>
        <taxon>Pseudomicrostroma</taxon>
    </lineage>
</organism>
<dbReference type="GeneID" id="37014832"/>
<evidence type="ECO:0000313" key="3">
    <source>
        <dbReference type="EMBL" id="PWN18994.1"/>
    </source>
</evidence>
<dbReference type="SUPFAM" id="SSF52833">
    <property type="entry name" value="Thioredoxin-like"/>
    <property type="match status" value="1"/>
</dbReference>
<keyword evidence="4" id="KW-1185">Reference proteome</keyword>
<dbReference type="PROSITE" id="PS50405">
    <property type="entry name" value="GST_CTER"/>
    <property type="match status" value="1"/>
</dbReference>
<dbReference type="InterPro" id="IPR010987">
    <property type="entry name" value="Glutathione-S-Trfase_C-like"/>
</dbReference>
<dbReference type="InterPro" id="IPR036249">
    <property type="entry name" value="Thioredoxin-like_sf"/>
</dbReference>
<dbReference type="Proteomes" id="UP000245942">
    <property type="component" value="Unassembled WGS sequence"/>
</dbReference>
<name>A0A316U2E9_9BASI</name>
<sequence length="242" mass="26759">MATADLLLYTAKICPYAHRAELALAESNQDFERYEIDLQKKPEWYESKVNKASKVPVLVVRNGKQGSDAYLPESLVVAEYIAEAFASQKGGEALLPEDPLDKARIRYVIERFSQLFGPAFGAAFRERDAAAVPKTVEALKQFQELLPAEGPYFLGKRYSLAEVAISPFVGRLLLYASSGLLPASDVDVAKVVSEDPSLKRLSEWWSAVIARPSWAKTFDEATLLKQAKGRVAQMEEAAASKK</sequence>
<evidence type="ECO:0000313" key="4">
    <source>
        <dbReference type="Proteomes" id="UP000245942"/>
    </source>
</evidence>
<evidence type="ECO:0008006" key="5">
    <source>
        <dbReference type="Google" id="ProtNLM"/>
    </source>
</evidence>
<dbReference type="AlphaFoldDB" id="A0A316U2E9"/>
<dbReference type="EMBL" id="KZ819333">
    <property type="protein sequence ID" value="PWN18994.1"/>
    <property type="molecule type" value="Genomic_DNA"/>
</dbReference>